<reference evidence="2" key="2">
    <citation type="journal article" date="2020" name="Nat. Commun.">
        <title>Large-scale genome sequencing of mycorrhizal fungi provides insights into the early evolution of symbiotic traits.</title>
        <authorList>
            <person name="Miyauchi S."/>
            <person name="Kiss E."/>
            <person name="Kuo A."/>
            <person name="Drula E."/>
            <person name="Kohler A."/>
            <person name="Sanchez-Garcia M."/>
            <person name="Morin E."/>
            <person name="Andreopoulos B."/>
            <person name="Barry K.W."/>
            <person name="Bonito G."/>
            <person name="Buee M."/>
            <person name="Carver A."/>
            <person name="Chen C."/>
            <person name="Cichocki N."/>
            <person name="Clum A."/>
            <person name="Culley D."/>
            <person name="Crous P.W."/>
            <person name="Fauchery L."/>
            <person name="Girlanda M."/>
            <person name="Hayes R.D."/>
            <person name="Keri Z."/>
            <person name="LaButti K."/>
            <person name="Lipzen A."/>
            <person name="Lombard V."/>
            <person name="Magnuson J."/>
            <person name="Maillard F."/>
            <person name="Murat C."/>
            <person name="Nolan M."/>
            <person name="Ohm R.A."/>
            <person name="Pangilinan J."/>
            <person name="Pereira M.F."/>
            <person name="Perotto S."/>
            <person name="Peter M."/>
            <person name="Pfister S."/>
            <person name="Riley R."/>
            <person name="Sitrit Y."/>
            <person name="Stielow J.B."/>
            <person name="Szollosi G."/>
            <person name="Zifcakova L."/>
            <person name="Stursova M."/>
            <person name="Spatafora J.W."/>
            <person name="Tedersoo L."/>
            <person name="Vaario L.M."/>
            <person name="Yamada A."/>
            <person name="Yan M."/>
            <person name="Wang P."/>
            <person name="Xu J."/>
            <person name="Bruns T."/>
            <person name="Baldrian P."/>
            <person name="Vilgalys R."/>
            <person name="Dunand C."/>
            <person name="Henrissat B."/>
            <person name="Grigoriev I.V."/>
            <person name="Hibbett D."/>
            <person name="Nagy L.G."/>
            <person name="Martin F.M."/>
        </authorList>
    </citation>
    <scope>NUCLEOTIDE SEQUENCE</scope>
    <source>
        <strain evidence="2">Prilba</strain>
    </source>
</reference>
<organism evidence="2 3">
    <name type="scientific">Russula ochroleuca</name>
    <dbReference type="NCBI Taxonomy" id="152965"/>
    <lineage>
        <taxon>Eukaryota</taxon>
        <taxon>Fungi</taxon>
        <taxon>Dikarya</taxon>
        <taxon>Basidiomycota</taxon>
        <taxon>Agaricomycotina</taxon>
        <taxon>Agaricomycetes</taxon>
        <taxon>Russulales</taxon>
        <taxon>Russulaceae</taxon>
        <taxon>Russula</taxon>
    </lineage>
</organism>
<evidence type="ECO:0000313" key="3">
    <source>
        <dbReference type="Proteomes" id="UP000759537"/>
    </source>
</evidence>
<reference evidence="2" key="1">
    <citation type="submission" date="2019-10" db="EMBL/GenBank/DDBJ databases">
        <authorList>
            <consortium name="DOE Joint Genome Institute"/>
            <person name="Kuo A."/>
            <person name="Miyauchi S."/>
            <person name="Kiss E."/>
            <person name="Drula E."/>
            <person name="Kohler A."/>
            <person name="Sanchez-Garcia M."/>
            <person name="Andreopoulos B."/>
            <person name="Barry K.W."/>
            <person name="Bonito G."/>
            <person name="Buee M."/>
            <person name="Carver A."/>
            <person name="Chen C."/>
            <person name="Cichocki N."/>
            <person name="Clum A."/>
            <person name="Culley D."/>
            <person name="Crous P.W."/>
            <person name="Fauchery L."/>
            <person name="Girlanda M."/>
            <person name="Hayes R."/>
            <person name="Keri Z."/>
            <person name="LaButti K."/>
            <person name="Lipzen A."/>
            <person name="Lombard V."/>
            <person name="Magnuson J."/>
            <person name="Maillard F."/>
            <person name="Morin E."/>
            <person name="Murat C."/>
            <person name="Nolan M."/>
            <person name="Ohm R."/>
            <person name="Pangilinan J."/>
            <person name="Pereira M."/>
            <person name="Perotto S."/>
            <person name="Peter M."/>
            <person name="Riley R."/>
            <person name="Sitrit Y."/>
            <person name="Stielow B."/>
            <person name="Szollosi G."/>
            <person name="Zifcakova L."/>
            <person name="Stursova M."/>
            <person name="Spatafora J.W."/>
            <person name="Tedersoo L."/>
            <person name="Vaario L.-M."/>
            <person name="Yamada A."/>
            <person name="Yan M."/>
            <person name="Wang P."/>
            <person name="Xu J."/>
            <person name="Bruns T."/>
            <person name="Baldrian P."/>
            <person name="Vilgalys R."/>
            <person name="Henrissat B."/>
            <person name="Grigoriev I.V."/>
            <person name="Hibbett D."/>
            <person name="Nagy L.G."/>
            <person name="Martin F.M."/>
        </authorList>
    </citation>
    <scope>NUCLEOTIDE SEQUENCE</scope>
    <source>
        <strain evidence="2">Prilba</strain>
    </source>
</reference>
<name>A0A9P5MYR0_9AGAM</name>
<feature type="compositionally biased region" description="Acidic residues" evidence="1">
    <location>
        <begin position="159"/>
        <end position="170"/>
    </location>
</feature>
<feature type="region of interest" description="Disordered" evidence="1">
    <location>
        <begin position="119"/>
        <end position="263"/>
    </location>
</feature>
<gene>
    <name evidence="2" type="ORF">DFH94DRAFT_734338</name>
</gene>
<evidence type="ECO:0000256" key="1">
    <source>
        <dbReference type="SAM" id="MobiDB-lite"/>
    </source>
</evidence>
<accession>A0A9P5MYR0</accession>
<protein>
    <submittedName>
        <fullName evidence="2">Uncharacterized protein</fullName>
    </submittedName>
</protein>
<proteinExistence type="predicted"/>
<dbReference type="AlphaFoldDB" id="A0A9P5MYR0"/>
<comment type="caution">
    <text evidence="2">The sequence shown here is derived from an EMBL/GenBank/DDBJ whole genome shotgun (WGS) entry which is preliminary data.</text>
</comment>
<dbReference type="EMBL" id="WHVB01000006">
    <property type="protein sequence ID" value="KAF8481977.1"/>
    <property type="molecule type" value="Genomic_DNA"/>
</dbReference>
<evidence type="ECO:0000313" key="2">
    <source>
        <dbReference type="EMBL" id="KAF8481977.1"/>
    </source>
</evidence>
<feature type="compositionally biased region" description="Polar residues" evidence="1">
    <location>
        <begin position="175"/>
        <end position="189"/>
    </location>
</feature>
<feature type="compositionally biased region" description="Low complexity" evidence="1">
    <location>
        <begin position="229"/>
        <end position="249"/>
    </location>
</feature>
<keyword evidence="3" id="KW-1185">Reference proteome</keyword>
<feature type="compositionally biased region" description="Pro residues" evidence="1">
    <location>
        <begin position="70"/>
        <end position="81"/>
    </location>
</feature>
<feature type="region of interest" description="Disordered" evidence="1">
    <location>
        <begin position="18"/>
        <end position="90"/>
    </location>
</feature>
<dbReference type="Proteomes" id="UP000759537">
    <property type="component" value="Unassembled WGS sequence"/>
</dbReference>
<feature type="compositionally biased region" description="Basic and acidic residues" evidence="1">
    <location>
        <begin position="190"/>
        <end position="202"/>
    </location>
</feature>
<dbReference type="OrthoDB" id="3257011at2759"/>
<sequence length="298" mass="32053">MPPPSRIPEPLLQEKRYVNVLGESQQGETPSPDRGKIKPVLPPKDKPRLTPGRVFTSTNSPLPGQLIPPAVQPAPPSPSPPLRYSHTLPYTSSPLSSFPLSFSDSNAWDSVPSILQKDASRLVRPSQYSPPPGSAFDFGQSRRCESTLLRNASESGEIGLDEEDTDDTGDEGGQSLLSKQRPRSGSFSGKNKEYRSQDKDQMSPRLKAGSLSGVSPALVSSWGPPPLPSLSSSSETASSASSASRSIQSTDTRLVHRAGGSAWDPVSGVEIFERKSEDVLARFLKMGSWEEEKGQPST</sequence>